<dbReference type="GO" id="GO:0035251">
    <property type="term" value="F:UDP-glucosyltransferase activity"/>
    <property type="evidence" value="ECO:0007669"/>
    <property type="project" value="TreeGrafter"/>
</dbReference>
<dbReference type="CDD" id="cd03784">
    <property type="entry name" value="GT1_Gtf-like"/>
    <property type="match status" value="1"/>
</dbReference>
<protein>
    <submittedName>
        <fullName evidence="4">Scopoletin glucosyltransferase-like</fullName>
    </submittedName>
</protein>
<dbReference type="SUPFAM" id="SSF53756">
    <property type="entry name" value="UDP-Glycosyltransferase/glycogen phosphorylase"/>
    <property type="match status" value="1"/>
</dbReference>
<dbReference type="AlphaFoldDB" id="A0AB40CJI0"/>
<evidence type="ECO:0000313" key="4">
    <source>
        <dbReference type="RefSeq" id="XP_039138755.1"/>
    </source>
</evidence>
<name>A0AB40CJI0_DIOCR</name>
<dbReference type="PANTHER" id="PTHR48047">
    <property type="entry name" value="GLYCOSYLTRANSFERASE"/>
    <property type="match status" value="1"/>
</dbReference>
<keyword evidence="2" id="KW-0808">Transferase</keyword>
<proteinExistence type="inferred from homology"/>
<dbReference type="RefSeq" id="XP_039138755.1">
    <property type="nucleotide sequence ID" value="XM_039282821.1"/>
</dbReference>
<evidence type="ECO:0000313" key="3">
    <source>
        <dbReference type="Proteomes" id="UP001515500"/>
    </source>
</evidence>
<dbReference type="InterPro" id="IPR002213">
    <property type="entry name" value="UDP_glucos_trans"/>
</dbReference>
<dbReference type="Proteomes" id="UP001515500">
    <property type="component" value="Chromosome 14"/>
</dbReference>
<keyword evidence="3" id="KW-1185">Reference proteome</keyword>
<organism evidence="3 4">
    <name type="scientific">Dioscorea cayennensis subsp. rotundata</name>
    <name type="common">White Guinea yam</name>
    <name type="synonym">Dioscorea rotundata</name>
    <dbReference type="NCBI Taxonomy" id="55577"/>
    <lineage>
        <taxon>Eukaryota</taxon>
        <taxon>Viridiplantae</taxon>
        <taxon>Streptophyta</taxon>
        <taxon>Embryophyta</taxon>
        <taxon>Tracheophyta</taxon>
        <taxon>Spermatophyta</taxon>
        <taxon>Magnoliopsida</taxon>
        <taxon>Liliopsida</taxon>
        <taxon>Dioscoreales</taxon>
        <taxon>Dioscoreaceae</taxon>
        <taxon>Dioscorea</taxon>
    </lineage>
</organism>
<dbReference type="Gene3D" id="3.40.50.2000">
    <property type="entry name" value="Glycogen Phosphorylase B"/>
    <property type="match status" value="2"/>
</dbReference>
<evidence type="ECO:0000256" key="2">
    <source>
        <dbReference type="ARBA" id="ARBA00022679"/>
    </source>
</evidence>
<dbReference type="GeneID" id="120276086"/>
<accession>A0AB40CJI0</accession>
<evidence type="ECO:0000256" key="1">
    <source>
        <dbReference type="ARBA" id="ARBA00009995"/>
    </source>
</evidence>
<sequence length="233" mass="26240">MCTRGDKPAIDKYEFLNWLDNKKPNSVLYVCFGSMIKFTSTQLHEIALGLESSQQPFIWVLKKELFEDEREGLMEEHEKRVEGRGLIIRGWAPQMLILNHEAVGGCLTHCGWNSTLEAVTAGVPLVTMPMFAEHFYTERFIVDVLKIGLGVGVKHFGTGQRFEAGMEKVGAVVHREDIETAVLTLMVGTEGEEMRRRARELKVSAMMAVKGGSSYSDIVKFIEELSQKKTEVI</sequence>
<reference evidence="4" key="1">
    <citation type="submission" date="2025-08" db="UniProtKB">
        <authorList>
            <consortium name="RefSeq"/>
        </authorList>
    </citation>
    <scope>IDENTIFICATION</scope>
</reference>
<comment type="similarity">
    <text evidence="1">Belongs to the UDP-glycosyltransferase family.</text>
</comment>
<gene>
    <name evidence="4" type="primary">LOC120276086</name>
</gene>
<dbReference type="Pfam" id="PF00201">
    <property type="entry name" value="UDPGT"/>
    <property type="match status" value="1"/>
</dbReference>
<dbReference type="FunFam" id="3.40.50.2000:FF:000047">
    <property type="entry name" value="Glycosyltransferase"/>
    <property type="match status" value="1"/>
</dbReference>
<dbReference type="PANTHER" id="PTHR48047:SF182">
    <property type="entry name" value="GLYCOSYLTRANSFERASE"/>
    <property type="match status" value="1"/>
</dbReference>